<evidence type="ECO:0000256" key="3">
    <source>
        <dbReference type="ARBA" id="ARBA00004496"/>
    </source>
</evidence>
<dbReference type="PIRSF" id="PIRSF000460">
    <property type="entry name" value="Pprylas_GlgP"/>
    <property type="match status" value="1"/>
</dbReference>
<comment type="similarity">
    <text evidence="4 13">Belongs to the glycogen phosphorylase family.</text>
</comment>
<protein>
    <recommendedName>
        <fullName evidence="13">Alpha-1,4 glucan phosphorylase</fullName>
        <ecNumber evidence="13">2.4.1.1</ecNumber>
    </recommendedName>
</protein>
<dbReference type="EC" id="2.4.1.1" evidence="13"/>
<reference evidence="14 15" key="1">
    <citation type="journal article" date="2013" name="J. Mol. Microbiol. Biotechnol.">
        <title>Analysis of the Complete Genomes of Acholeplasma brassicae , A. palmae and A. laidlawii and Their Comparison to the Obligate Parasites from ' Candidatus Phytoplasma'.</title>
        <authorList>
            <person name="Kube M."/>
            <person name="Siewert C."/>
            <person name="Migdoll A.M."/>
            <person name="Duduk B."/>
            <person name="Holz S."/>
            <person name="Rabus R."/>
            <person name="Seemuller E."/>
            <person name="Mitrovic J."/>
            <person name="Muller I."/>
            <person name="Buttner C."/>
            <person name="Reinhardt R."/>
        </authorList>
    </citation>
    <scope>NUCLEOTIDE SEQUENCE [LARGE SCALE GENOMIC DNA]</scope>
    <source>
        <strain evidence="15">0502</strain>
    </source>
</reference>
<evidence type="ECO:0000256" key="7">
    <source>
        <dbReference type="ARBA" id="ARBA00022676"/>
    </source>
</evidence>
<dbReference type="InterPro" id="IPR011833">
    <property type="entry name" value="Glycg_phsphrylas"/>
</dbReference>
<proteinExistence type="inferred from homology"/>
<evidence type="ECO:0000256" key="12">
    <source>
        <dbReference type="PIRSR" id="PIRSR000460-1"/>
    </source>
</evidence>
<evidence type="ECO:0000256" key="6">
    <source>
        <dbReference type="ARBA" id="ARBA00022533"/>
    </source>
</evidence>
<dbReference type="HOGENOM" id="CLU_010198_1_1_14"/>
<comment type="subcellular location">
    <subcellularLocation>
        <location evidence="3">Cytoplasm</location>
    </subcellularLocation>
</comment>
<keyword evidence="8 13" id="KW-0808">Transferase</keyword>
<keyword evidence="9 12" id="KW-0663">Pyridoxal phosphate</keyword>
<dbReference type="STRING" id="61635.BN85306270"/>
<gene>
    <name evidence="14" type="primary">glgP</name>
    <name evidence="14" type="ORF">BN85306270</name>
</gene>
<comment type="catalytic activity">
    <reaction evidence="1 13">
        <text>[(1-&gt;4)-alpha-D-glucosyl](n) + phosphate = [(1-&gt;4)-alpha-D-glucosyl](n-1) + alpha-D-glucose 1-phosphate</text>
        <dbReference type="Rhea" id="RHEA:41732"/>
        <dbReference type="Rhea" id="RHEA-COMP:9584"/>
        <dbReference type="Rhea" id="RHEA-COMP:9586"/>
        <dbReference type="ChEBI" id="CHEBI:15444"/>
        <dbReference type="ChEBI" id="CHEBI:43474"/>
        <dbReference type="ChEBI" id="CHEBI:58601"/>
        <dbReference type="EC" id="2.4.1.1"/>
    </reaction>
</comment>
<dbReference type="NCBIfam" id="TIGR02093">
    <property type="entry name" value="P_ylase"/>
    <property type="match status" value="1"/>
</dbReference>
<dbReference type="Gene3D" id="3.40.50.2000">
    <property type="entry name" value="Glycogen Phosphorylase B"/>
    <property type="match status" value="2"/>
</dbReference>
<dbReference type="GO" id="GO:0008184">
    <property type="term" value="F:glycogen phosphorylase activity"/>
    <property type="evidence" value="ECO:0007669"/>
    <property type="project" value="InterPro"/>
</dbReference>
<dbReference type="EMBL" id="FO681348">
    <property type="protein sequence ID" value="CCV65648.1"/>
    <property type="molecule type" value="Genomic_DNA"/>
</dbReference>
<keyword evidence="7 13" id="KW-0328">Glycosyltransferase</keyword>
<evidence type="ECO:0000313" key="15">
    <source>
        <dbReference type="Proteomes" id="UP000032737"/>
    </source>
</evidence>
<evidence type="ECO:0000256" key="9">
    <source>
        <dbReference type="ARBA" id="ARBA00022898"/>
    </source>
</evidence>
<evidence type="ECO:0000313" key="14">
    <source>
        <dbReference type="EMBL" id="CCV65648.1"/>
    </source>
</evidence>
<evidence type="ECO:0000256" key="10">
    <source>
        <dbReference type="ARBA" id="ARBA00023277"/>
    </source>
</evidence>
<dbReference type="FunFam" id="3.40.50.2000:FF:000153">
    <property type="entry name" value="Alpha-1,4 glucan phosphorylase"/>
    <property type="match status" value="1"/>
</dbReference>
<dbReference type="AlphaFoldDB" id="U4KRD2"/>
<comment type="function">
    <text evidence="13">Allosteric enzyme that catalyzes the rate-limiting step in glycogen catabolism, the phosphorolytic cleavage of glycogen to produce glucose-1-phosphate, and plays a central role in maintaining cellular and organismal glucose homeostasis.</text>
</comment>
<keyword evidence="5" id="KW-0963">Cytoplasm</keyword>
<dbReference type="FunFam" id="3.40.50.2000:FF:000003">
    <property type="entry name" value="Alpha-1,4 glucan phosphorylase"/>
    <property type="match status" value="1"/>
</dbReference>
<accession>U4KRD2</accession>
<dbReference type="PANTHER" id="PTHR11468">
    <property type="entry name" value="GLYCOGEN PHOSPHORYLASE"/>
    <property type="match status" value="1"/>
</dbReference>
<dbReference type="RefSeq" id="WP_030004508.1">
    <property type="nucleotide sequence ID" value="NC_022549.1"/>
</dbReference>
<dbReference type="InterPro" id="IPR000811">
    <property type="entry name" value="Glyco_trans_35"/>
</dbReference>
<dbReference type="KEGG" id="abra:BN85306270"/>
<evidence type="ECO:0000256" key="1">
    <source>
        <dbReference type="ARBA" id="ARBA00001275"/>
    </source>
</evidence>
<comment type="function">
    <text evidence="11">Phosphorylase is an important allosteric enzyme in carbohydrate metabolism. Enzymes from different sources differ in their regulatory mechanisms and in their natural substrates. However, all known phosphorylases share catalytic and structural properties.</text>
</comment>
<keyword evidence="10 13" id="KW-0119">Carbohydrate metabolism</keyword>
<evidence type="ECO:0000256" key="11">
    <source>
        <dbReference type="ARBA" id="ARBA00025174"/>
    </source>
</evidence>
<dbReference type="Pfam" id="PF00343">
    <property type="entry name" value="Phosphorylase"/>
    <property type="match status" value="1"/>
</dbReference>
<keyword evidence="6" id="KW-0021">Allosteric enzyme</keyword>
<evidence type="ECO:0000256" key="8">
    <source>
        <dbReference type="ARBA" id="ARBA00022679"/>
    </source>
</evidence>
<dbReference type="GO" id="GO:0005737">
    <property type="term" value="C:cytoplasm"/>
    <property type="evidence" value="ECO:0007669"/>
    <property type="project" value="UniProtKB-SubCell"/>
</dbReference>
<comment type="cofactor">
    <cofactor evidence="2 13">
        <name>pyridoxal 5'-phosphate</name>
        <dbReference type="ChEBI" id="CHEBI:597326"/>
    </cofactor>
</comment>
<sequence>MINIFKDKKTFKEIFIDKVESTYAIDFNESNTYQQYVCLGQLLKQHIGKDWNQTRKKEKEMRQVYYFSMEFLMGRMITNNLMNAGVYDVVKETFDELGLDLNEVEHKESDAGLGNGGLGRLAACFMDSVAALKLPVHGNSIRYRYGFFKQKIENGYQVEYPDRWLKDIHVWETRRQEESVDIPFYGHIEINVDDNGKLHVYHKNAEYVKAVPYDVPVIGYHNQVVNTLRLWSAEPSDLYENQGGTFEYHKKLRQISEMLYPNDETDEGKILRLKQQYLFSAAGLNAVLRKHKEIFGTLENLSEKAVFHINDTHPTLIIPELMRVLVDEEGMDWDKAWDITRNCVAYTNHTILAEALEKWPIRLFQPLLPRIYTITEEIHRRFEMELRAHFGENAREVLAMAILKDGMVHMANLAITGSFSVNGVAALHTDILKEIEMKDFNDYYPNKFNNKTNGITHRRWVVQSNPELVSILKDTIGDEWIYDTTKLEGLLKFTNDDQILKRYDEMKLARKTALADKIYKEQGIQIDPTSIFDIQVKRLHEYKRQLMNALHIMHVYNELKTKPEVRQSFHPQTFIFGAKAAPTYYFAKKVIKLINTIAEKINNDSETSKYLKAVFVEDYNVTYAETIMPAADLSEQISTASKEASGTGNMKFMMNGALTIGTLDGANVEIGELVGNDNIFIFGLDAKEVTQLQKEATYKPYDLYLNDPKIKRVIDQLTNGFFTNVPQNEFEEIRRNLLDKDQYYILKDFDAYVKAQQKANKAYQDRTAWLKKSMINTAKSGFFSTDRTMFEYNRDIWHLETIK</sequence>
<dbReference type="OrthoDB" id="9760804at2"/>
<dbReference type="CDD" id="cd04300">
    <property type="entry name" value="GT35_Glycogen_Phosphorylase"/>
    <property type="match status" value="1"/>
</dbReference>
<dbReference type="SUPFAM" id="SSF53756">
    <property type="entry name" value="UDP-Glycosyltransferase/glycogen phosphorylase"/>
    <property type="match status" value="1"/>
</dbReference>
<keyword evidence="15" id="KW-1185">Reference proteome</keyword>
<dbReference type="PANTHER" id="PTHR11468:SF3">
    <property type="entry name" value="GLYCOGEN PHOSPHORYLASE, LIVER FORM"/>
    <property type="match status" value="1"/>
</dbReference>
<dbReference type="InterPro" id="IPR035090">
    <property type="entry name" value="Pyridoxal_P_attach_site"/>
</dbReference>
<feature type="modified residue" description="N6-(pyridoxal phosphate)lysine" evidence="12">
    <location>
        <position position="651"/>
    </location>
</feature>
<name>U4KRD2_9MOLU</name>
<organism evidence="14 15">
    <name type="scientific">Acholeplasma brassicae</name>
    <dbReference type="NCBI Taxonomy" id="61635"/>
    <lineage>
        <taxon>Bacteria</taxon>
        <taxon>Bacillati</taxon>
        <taxon>Mycoplasmatota</taxon>
        <taxon>Mollicutes</taxon>
        <taxon>Acholeplasmatales</taxon>
        <taxon>Acholeplasmataceae</taxon>
        <taxon>Acholeplasma</taxon>
    </lineage>
</organism>
<evidence type="ECO:0000256" key="5">
    <source>
        <dbReference type="ARBA" id="ARBA00022490"/>
    </source>
</evidence>
<evidence type="ECO:0000256" key="2">
    <source>
        <dbReference type="ARBA" id="ARBA00001933"/>
    </source>
</evidence>
<dbReference type="PROSITE" id="PS00102">
    <property type="entry name" value="PHOSPHORYLASE"/>
    <property type="match status" value="1"/>
</dbReference>
<dbReference type="GO" id="GO:0005980">
    <property type="term" value="P:glycogen catabolic process"/>
    <property type="evidence" value="ECO:0007669"/>
    <property type="project" value="TreeGrafter"/>
</dbReference>
<dbReference type="Proteomes" id="UP000032737">
    <property type="component" value="Chromosome"/>
</dbReference>
<dbReference type="GO" id="GO:0030170">
    <property type="term" value="F:pyridoxal phosphate binding"/>
    <property type="evidence" value="ECO:0007669"/>
    <property type="project" value="InterPro"/>
</dbReference>
<evidence type="ECO:0000256" key="13">
    <source>
        <dbReference type="RuleBase" id="RU000587"/>
    </source>
</evidence>
<evidence type="ECO:0000256" key="4">
    <source>
        <dbReference type="ARBA" id="ARBA00006047"/>
    </source>
</evidence>